<comment type="caution">
    <text evidence="3">The sequence shown here is derived from an EMBL/GenBank/DDBJ whole genome shotgun (WGS) entry which is preliminary data.</text>
</comment>
<dbReference type="InterPro" id="IPR053208">
    <property type="entry name" value="GMC_Oxidoreductase_CD"/>
</dbReference>
<name>A0AA39WUZ3_9PEZI</name>
<evidence type="ECO:0000256" key="1">
    <source>
        <dbReference type="SAM" id="MobiDB-lite"/>
    </source>
</evidence>
<evidence type="ECO:0000259" key="2">
    <source>
        <dbReference type="Pfam" id="PF16010"/>
    </source>
</evidence>
<feature type="compositionally biased region" description="Acidic residues" evidence="1">
    <location>
        <begin position="219"/>
        <end position="230"/>
    </location>
</feature>
<proteinExistence type="predicted"/>
<feature type="domain" description="Cellobiose dehydrogenase-like cytochrome" evidence="2">
    <location>
        <begin position="11"/>
        <end position="192"/>
    </location>
</feature>
<evidence type="ECO:0000313" key="4">
    <source>
        <dbReference type="Proteomes" id="UP001174934"/>
    </source>
</evidence>
<dbReference type="EMBL" id="JAULSR010000004">
    <property type="protein sequence ID" value="KAK0622060.1"/>
    <property type="molecule type" value="Genomic_DNA"/>
</dbReference>
<dbReference type="CDD" id="cd09630">
    <property type="entry name" value="CDH_like_cytochrome"/>
    <property type="match status" value="1"/>
</dbReference>
<dbReference type="Gene3D" id="2.60.40.1210">
    <property type="entry name" value="Cellobiose dehydrogenase, cytochrome domain"/>
    <property type="match status" value="1"/>
</dbReference>
<dbReference type="InterPro" id="IPR015920">
    <property type="entry name" value="Cellobiose_DH-like_cyt"/>
</dbReference>
<keyword evidence="4" id="KW-1185">Reference proteome</keyword>
<dbReference type="Pfam" id="PF16010">
    <property type="entry name" value="CDH-cyt"/>
    <property type="match status" value="1"/>
</dbReference>
<dbReference type="AlphaFoldDB" id="A0AA39WUZ3"/>
<evidence type="ECO:0000313" key="3">
    <source>
        <dbReference type="EMBL" id="KAK0622060.1"/>
    </source>
</evidence>
<organism evidence="3 4">
    <name type="scientific">Bombardia bombarda</name>
    <dbReference type="NCBI Taxonomy" id="252184"/>
    <lineage>
        <taxon>Eukaryota</taxon>
        <taxon>Fungi</taxon>
        <taxon>Dikarya</taxon>
        <taxon>Ascomycota</taxon>
        <taxon>Pezizomycotina</taxon>
        <taxon>Sordariomycetes</taxon>
        <taxon>Sordariomycetidae</taxon>
        <taxon>Sordariales</taxon>
        <taxon>Lasiosphaeriaceae</taxon>
        <taxon>Bombardia</taxon>
    </lineage>
</organism>
<sequence length="230" mass="23588">TKVSAQVSSAFTDSLTGIQFQRFFGARTNFGFGIVLPPATALTNTNSFIGQLTFPLGTGGAGWGGFSLTGNMEGPLLMAAWSDGAGDVVSSFRQAFNEDDNPPEVTGSFTLKPIPTGTVVNNTFLAYTFLCEGCLDASLGLDGASATQDMGWALASRAVGNKASSAGVLGFHNSGFGDFRMNVQAARNARFDEWAALAGTAVSASTGATPFDTTNAGGSDDEGDDGDDSD</sequence>
<gene>
    <name evidence="3" type="ORF">B0T17DRAFT_477814</name>
</gene>
<dbReference type="Proteomes" id="UP001174934">
    <property type="component" value="Unassembled WGS sequence"/>
</dbReference>
<feature type="non-terminal residue" evidence="3">
    <location>
        <position position="1"/>
    </location>
</feature>
<feature type="region of interest" description="Disordered" evidence="1">
    <location>
        <begin position="205"/>
        <end position="230"/>
    </location>
</feature>
<dbReference type="SUPFAM" id="SSF49344">
    <property type="entry name" value="CBD9-like"/>
    <property type="match status" value="1"/>
</dbReference>
<protein>
    <recommendedName>
        <fullName evidence="2">Cellobiose dehydrogenase-like cytochrome domain-containing protein</fullName>
    </recommendedName>
</protein>
<dbReference type="PANTHER" id="PTHR47190">
    <property type="entry name" value="DEHYDROGENASE, PUTATIVE-RELATED"/>
    <property type="match status" value="1"/>
</dbReference>
<reference evidence="3" key="1">
    <citation type="submission" date="2023-06" db="EMBL/GenBank/DDBJ databases">
        <title>Genome-scale phylogeny and comparative genomics of the fungal order Sordariales.</title>
        <authorList>
            <consortium name="Lawrence Berkeley National Laboratory"/>
            <person name="Hensen N."/>
            <person name="Bonometti L."/>
            <person name="Westerberg I."/>
            <person name="Brannstrom I.O."/>
            <person name="Guillou S."/>
            <person name="Cros-Aarteil S."/>
            <person name="Calhoun S."/>
            <person name="Haridas S."/>
            <person name="Kuo A."/>
            <person name="Mondo S."/>
            <person name="Pangilinan J."/>
            <person name="Riley R."/>
            <person name="LaButti K."/>
            <person name="Andreopoulos B."/>
            <person name="Lipzen A."/>
            <person name="Chen C."/>
            <person name="Yanf M."/>
            <person name="Daum C."/>
            <person name="Ng V."/>
            <person name="Clum A."/>
            <person name="Steindorff A."/>
            <person name="Ohm R."/>
            <person name="Martin F."/>
            <person name="Silar P."/>
            <person name="Natvig D."/>
            <person name="Lalanne C."/>
            <person name="Gautier V."/>
            <person name="Ament-velasquez S.L."/>
            <person name="Kruys A."/>
            <person name="Hutchinson M.I."/>
            <person name="Powell A.J."/>
            <person name="Barry K."/>
            <person name="Miller A.N."/>
            <person name="Grigoriev I.V."/>
            <person name="Debuchy R."/>
            <person name="Gladieux P."/>
            <person name="Thoren M.H."/>
            <person name="Johannesson H."/>
        </authorList>
    </citation>
    <scope>NUCLEOTIDE SEQUENCE</scope>
    <source>
        <strain evidence="3">SMH3391-2</strain>
    </source>
</reference>
<feature type="non-terminal residue" evidence="3">
    <location>
        <position position="230"/>
    </location>
</feature>
<dbReference type="PANTHER" id="PTHR47190:SF4">
    <property type="entry name" value="DEHYDROGENASE, PUTATIVE-RELATED"/>
    <property type="match status" value="1"/>
</dbReference>
<accession>A0AA39WUZ3</accession>